<organism evidence="2 3">
    <name type="scientific">Lithospermum erythrorhizon</name>
    <name type="common">Purple gromwell</name>
    <name type="synonym">Lithospermum officinale var. erythrorhizon</name>
    <dbReference type="NCBI Taxonomy" id="34254"/>
    <lineage>
        <taxon>Eukaryota</taxon>
        <taxon>Viridiplantae</taxon>
        <taxon>Streptophyta</taxon>
        <taxon>Embryophyta</taxon>
        <taxon>Tracheophyta</taxon>
        <taxon>Spermatophyta</taxon>
        <taxon>Magnoliopsida</taxon>
        <taxon>eudicotyledons</taxon>
        <taxon>Gunneridae</taxon>
        <taxon>Pentapetalae</taxon>
        <taxon>asterids</taxon>
        <taxon>lamiids</taxon>
        <taxon>Boraginales</taxon>
        <taxon>Boraginaceae</taxon>
        <taxon>Boraginoideae</taxon>
        <taxon>Lithospermeae</taxon>
        <taxon>Lithospermum</taxon>
    </lineage>
</organism>
<feature type="region of interest" description="Disordered" evidence="1">
    <location>
        <begin position="521"/>
        <end position="637"/>
    </location>
</feature>
<keyword evidence="3" id="KW-1185">Reference proteome</keyword>
<gene>
    <name evidence="2" type="ORF">LIER_08098</name>
</gene>
<feature type="compositionally biased region" description="Basic and acidic residues" evidence="1">
    <location>
        <begin position="1073"/>
        <end position="1085"/>
    </location>
</feature>
<feature type="compositionally biased region" description="Acidic residues" evidence="1">
    <location>
        <begin position="241"/>
        <end position="255"/>
    </location>
</feature>
<feature type="compositionally biased region" description="Polar residues" evidence="1">
    <location>
        <begin position="1044"/>
        <end position="1056"/>
    </location>
</feature>
<evidence type="ECO:0000313" key="3">
    <source>
        <dbReference type="Proteomes" id="UP001454036"/>
    </source>
</evidence>
<feature type="compositionally biased region" description="Basic and acidic residues" evidence="1">
    <location>
        <begin position="1603"/>
        <end position="1612"/>
    </location>
</feature>
<feature type="compositionally biased region" description="Low complexity" evidence="1">
    <location>
        <begin position="666"/>
        <end position="676"/>
    </location>
</feature>
<dbReference type="PANTHER" id="PTHR33870">
    <property type="entry name" value="CARDIOMYOPATHY-ASSOCIATED PROTEIN"/>
    <property type="match status" value="1"/>
</dbReference>
<feature type="region of interest" description="Disordered" evidence="1">
    <location>
        <begin position="656"/>
        <end position="680"/>
    </location>
</feature>
<feature type="compositionally biased region" description="Basic and acidic residues" evidence="1">
    <location>
        <begin position="1584"/>
        <end position="1594"/>
    </location>
</feature>
<feature type="compositionally biased region" description="Polar residues" evidence="1">
    <location>
        <begin position="1004"/>
        <end position="1019"/>
    </location>
</feature>
<feature type="compositionally biased region" description="Acidic residues" evidence="1">
    <location>
        <begin position="329"/>
        <end position="345"/>
    </location>
</feature>
<feature type="compositionally biased region" description="Basic and acidic residues" evidence="1">
    <location>
        <begin position="1638"/>
        <end position="1669"/>
    </location>
</feature>
<feature type="compositionally biased region" description="Polar residues" evidence="1">
    <location>
        <begin position="1093"/>
        <end position="1103"/>
    </location>
</feature>
<name>A0AAV3PAQ3_LITER</name>
<protein>
    <submittedName>
        <fullName evidence="2">Uncharacterized protein</fullName>
    </submittedName>
</protein>
<feature type="region of interest" description="Disordered" evidence="1">
    <location>
        <begin position="1580"/>
        <end position="1723"/>
    </location>
</feature>
<sequence length="1723" mass="190510">MMEIRVKMKKVVIFTVKGCYRTTCNHPFLVGMLSFLVYLYSSFPFLFSLLVSASPVLACTAILLGTLLSFGKPNIPEIEREERISHEIVSLRNGVYENNVVFDRNESVSVERYGDKGKNVVDELSKETSFAENEIGWVGSDSSFEHLLEKRSKEMEFDGGVPEERHREFIDLELESKSEMFGERLGDIRIVENHYSLIPEVDDEHIDLEDDRSPTGSVDSKVVNVDTLDSPPCTPWRHVNEEDEEENVDDEELDSGSDRAESSSPDASMADILPVLDELHPLLDGDAPHPVSLSHDDSDASSEQSARSDESSNESDDIEKQVSDIAENDHEDGEDEEEPHEEEEDQTKSAITWTEQDERNLMDLGSSELERNQRLENLIARRRARKTLSVVPETNLIDLESTDFTFNVPPILTSRNNPFDHSQDSYEDMGLPPIPGSAPSVLLHRRNPFDIPYDSSEEKPDLMEDSFQQEFTPFQSKEHFFRRHESFNTWRTPFGINRQEKQDTSRFKPYFVAERLGSEGTSYSHFQRQSSGLSDSKASSVPDTGSIGSSENTEEWNVSVDETSAIGDGNNDEDDITPELDHITRIEQASELAGHGSESSEEENSIELDQVEKKPMKDDETERKLQDTEYHQEAESRLVVEQRLANQFEMGLTETYSNVEAHEQSNRSISSSSSLSEESERIYVEKEVEDFPSFTDGIYHPEEPSTSVESSLQGSHLNITLPLRDEAFHRNPVYDLSPSAVNKTLSRSSNASDPQAASEVYLAPAVVRKSVSFAEIVTEIGSQEIESISIVEKEVLSGSSEMIQMDESQMASSSNVQVTKSGGDITDVTERISGDDMHLTEHADVDYEIPEDDEISASALTSGVPETEIVAGAYMEMSERVDAQYDFSESDKISASATLPVVPETVLDHIAEPSSGSLLEPMYEDVAPAHSTSFDTDTDIIQSLSVPFNEPNLAGSVEEMDSADTHGMQSVLMPTGEQNLVGSKEEVNSKHIERALPAPLNMPASDSQSISDHTTQGESMLSEEVPLQSNFNNFDLEGKPLTSPRHQYLSTESPGSPSVEEMALSQNPFYKPSPEDNKESQKSEISELEPVQKASTANSWSNYDPQIDNKLSLDFEVPTNPESTAIPTEVGFQSVEELDEIKEIDEQLLEELDTVGDFRVKQLRELHDPVEFGSRVYHAQHDSEPAITLFEGNHTQADQYDDDMKHVSKFEISANVVDLIDPSQYDGIKLGDSGLLQSTENTIDSNAKQTDIEIKSLEEISDIEDNDSTMAEIEAHFAKTIEAMIIKAELASPKGGVSHIDHPPSFVDSELEETSIAGPESIETAHGEANILMQTQKFQDLGLDLNQLSEENLEQVLVSGSVLNADGTKDTEGTFPELLISEGESFNDSNSALMQQSRSPFSEAFGFSEDGTGTAVDVRADLNSLGEAKSGIEESDVMETLQDSLEESNIIEAKIPESDAGLISERKSLDDSFSALKQASQSSPKEPLIISEDVGVDIYLPSEAISGAVVSEVTKAQQNSFEEPYSIEAKTHDVLISERKYLDESFSALNQKSQSSPTEALKMSEDVRGNMYSPSEVISGAEEFDVKETQKNSLEEPYSVEAKTPESHDVLISERQSQNDSGSALKKQSQSSPSEALKLSEDESAENVRDDIDFPGEEKSGVEESDLKETQQNSLEEGKFGEVKVAPEGHDVTVSDTGNSIKETGEKSSSSNSDSSSSDSGKE</sequence>
<evidence type="ECO:0000313" key="2">
    <source>
        <dbReference type="EMBL" id="GAA0148739.1"/>
    </source>
</evidence>
<dbReference type="PANTHER" id="PTHR33870:SF4">
    <property type="entry name" value="CARDIOMYOPATHY-ASSOCIATED PROTEIN"/>
    <property type="match status" value="1"/>
</dbReference>
<feature type="region of interest" description="Disordered" evidence="1">
    <location>
        <begin position="280"/>
        <end position="371"/>
    </location>
</feature>
<reference evidence="2 3" key="1">
    <citation type="submission" date="2024-01" db="EMBL/GenBank/DDBJ databases">
        <title>The complete chloroplast genome sequence of Lithospermum erythrorhizon: insights into the phylogenetic relationship among Boraginaceae species and the maternal lineages of purple gromwells.</title>
        <authorList>
            <person name="Okada T."/>
            <person name="Watanabe K."/>
        </authorList>
    </citation>
    <scope>NUCLEOTIDE SEQUENCE [LARGE SCALE GENOMIC DNA]</scope>
</reference>
<feature type="compositionally biased region" description="Basic and acidic residues" evidence="1">
    <location>
        <begin position="1676"/>
        <end position="1693"/>
    </location>
</feature>
<feature type="compositionally biased region" description="Polar residues" evidence="1">
    <location>
        <begin position="1614"/>
        <end position="1634"/>
    </location>
</feature>
<accession>A0AAV3PAQ3</accession>
<evidence type="ECO:0000256" key="1">
    <source>
        <dbReference type="SAM" id="MobiDB-lite"/>
    </source>
</evidence>
<dbReference type="EMBL" id="BAABME010001290">
    <property type="protein sequence ID" value="GAA0148739.1"/>
    <property type="molecule type" value="Genomic_DNA"/>
</dbReference>
<feature type="compositionally biased region" description="Polar residues" evidence="1">
    <location>
        <begin position="521"/>
        <end position="551"/>
    </location>
</feature>
<feature type="region of interest" description="Disordered" evidence="1">
    <location>
        <begin position="205"/>
        <end position="267"/>
    </location>
</feature>
<proteinExistence type="predicted"/>
<feature type="compositionally biased region" description="Basic and acidic residues" evidence="1">
    <location>
        <begin position="610"/>
        <end position="637"/>
    </location>
</feature>
<feature type="region of interest" description="Disordered" evidence="1">
    <location>
        <begin position="997"/>
        <end position="1103"/>
    </location>
</feature>
<dbReference type="Proteomes" id="UP001454036">
    <property type="component" value="Unassembled WGS sequence"/>
</dbReference>
<feature type="compositionally biased region" description="Low complexity" evidence="1">
    <location>
        <begin position="1708"/>
        <end position="1723"/>
    </location>
</feature>
<comment type="caution">
    <text evidence="2">The sequence shown here is derived from an EMBL/GenBank/DDBJ whole genome shotgun (WGS) entry which is preliminary data.</text>
</comment>